<name>A0A420YG92_9PEZI</name>
<reference evidence="1 2" key="1">
    <citation type="submission" date="2018-08" db="EMBL/GenBank/DDBJ databases">
        <title>Draft genome of the lignicolous fungus Coniochaeta pulveracea.</title>
        <authorList>
            <person name="Borstlap C.J."/>
            <person name="De Witt R.N."/>
            <person name="Botha A."/>
            <person name="Volschenk H."/>
        </authorList>
    </citation>
    <scope>NUCLEOTIDE SEQUENCE [LARGE SCALE GENOMIC DNA]</scope>
    <source>
        <strain evidence="1 2">CAB683</strain>
    </source>
</reference>
<sequence>MAQFSDLPVELIVKIMIYSAMPTTTAPAYISWKERSGSFKPAYHLALTNKKHHSAFQHQQRQIFRALARGILFAAGGCYDIALQLGTINVTARQSEPREMPMQVYLSVETFVPLQQQLGDGGVGGEEKYYAAVLRWLREHDIHQMLSAPRSTPGWVEPEPDFSRFVKAGRNGWDMDIMAVYPVLQPYFLELTSRKNGISTG</sequence>
<accession>A0A420YG92</accession>
<gene>
    <name evidence="1" type="ORF">DL546_009154</name>
</gene>
<organism evidence="1 2">
    <name type="scientific">Coniochaeta pulveracea</name>
    <dbReference type="NCBI Taxonomy" id="177199"/>
    <lineage>
        <taxon>Eukaryota</taxon>
        <taxon>Fungi</taxon>
        <taxon>Dikarya</taxon>
        <taxon>Ascomycota</taxon>
        <taxon>Pezizomycotina</taxon>
        <taxon>Sordariomycetes</taxon>
        <taxon>Sordariomycetidae</taxon>
        <taxon>Coniochaetales</taxon>
        <taxon>Coniochaetaceae</taxon>
        <taxon>Coniochaeta</taxon>
    </lineage>
</organism>
<proteinExistence type="predicted"/>
<dbReference type="EMBL" id="QVQW01000012">
    <property type="protein sequence ID" value="RKU46884.1"/>
    <property type="molecule type" value="Genomic_DNA"/>
</dbReference>
<keyword evidence="2" id="KW-1185">Reference proteome</keyword>
<evidence type="ECO:0000313" key="2">
    <source>
        <dbReference type="Proteomes" id="UP000275385"/>
    </source>
</evidence>
<dbReference type="AlphaFoldDB" id="A0A420YG92"/>
<evidence type="ECO:0000313" key="1">
    <source>
        <dbReference type="EMBL" id="RKU46884.1"/>
    </source>
</evidence>
<protein>
    <submittedName>
        <fullName evidence="1">Uncharacterized protein</fullName>
    </submittedName>
</protein>
<dbReference type="Proteomes" id="UP000275385">
    <property type="component" value="Unassembled WGS sequence"/>
</dbReference>
<comment type="caution">
    <text evidence="1">The sequence shown here is derived from an EMBL/GenBank/DDBJ whole genome shotgun (WGS) entry which is preliminary data.</text>
</comment>